<gene>
    <name evidence="2" type="ORF">C6P46_000355</name>
</gene>
<evidence type="ECO:0000256" key="1">
    <source>
        <dbReference type="SAM" id="Phobius"/>
    </source>
</evidence>
<comment type="caution">
    <text evidence="2">The sequence shown here is derived from an EMBL/GenBank/DDBJ whole genome shotgun (WGS) entry which is preliminary data.</text>
</comment>
<sequence>MPRYDPIGVYAAAPMSLPTTLTLGLIAAALLIHLRKADSPSCAAASSMCYGYAQAYAASAWHGRLLLKFGLELYVNRLALSRQALVHVTVGKQGNLRTTFHPAWPLPDISQFGLLLQPDRSQAFSQGGEELLACYTTLLKAVPYKVGTVHVQASRNGPAKKCYMLPCNGCPDRSGHIKKEITAEGQLAGPRYLTTRKFSVNKFGLIKDFASGN</sequence>
<reference evidence="2 3" key="1">
    <citation type="submission" date="2020-11" db="EMBL/GenBank/DDBJ databases">
        <title>Kefir isolates.</title>
        <authorList>
            <person name="Marcisauskas S."/>
            <person name="Kim Y."/>
            <person name="Blasche S."/>
        </authorList>
    </citation>
    <scope>NUCLEOTIDE SEQUENCE [LARGE SCALE GENOMIC DNA]</scope>
    <source>
        <strain evidence="2 3">KR</strain>
    </source>
</reference>
<keyword evidence="1" id="KW-0812">Transmembrane</keyword>
<name>A0A9P6VVQ5_RHOMI</name>
<dbReference type="AlphaFoldDB" id="A0A9P6VVQ5"/>
<proteinExistence type="predicted"/>
<accession>A0A9P6VVQ5</accession>
<dbReference type="EMBL" id="PUHQ01000100">
    <property type="protein sequence ID" value="KAG0656287.1"/>
    <property type="molecule type" value="Genomic_DNA"/>
</dbReference>
<protein>
    <submittedName>
        <fullName evidence="2">Uncharacterized protein</fullName>
    </submittedName>
</protein>
<keyword evidence="3" id="KW-1185">Reference proteome</keyword>
<evidence type="ECO:0000313" key="2">
    <source>
        <dbReference type="EMBL" id="KAG0656287.1"/>
    </source>
</evidence>
<organism evidence="2 3">
    <name type="scientific">Rhodotorula mucilaginosa</name>
    <name type="common">Yeast</name>
    <name type="synonym">Rhodotorula rubra</name>
    <dbReference type="NCBI Taxonomy" id="5537"/>
    <lineage>
        <taxon>Eukaryota</taxon>
        <taxon>Fungi</taxon>
        <taxon>Dikarya</taxon>
        <taxon>Basidiomycota</taxon>
        <taxon>Pucciniomycotina</taxon>
        <taxon>Microbotryomycetes</taxon>
        <taxon>Sporidiobolales</taxon>
        <taxon>Sporidiobolaceae</taxon>
        <taxon>Rhodotorula</taxon>
    </lineage>
</organism>
<keyword evidence="1" id="KW-0472">Membrane</keyword>
<feature type="transmembrane region" description="Helical" evidence="1">
    <location>
        <begin position="12"/>
        <end position="32"/>
    </location>
</feature>
<keyword evidence="1" id="KW-1133">Transmembrane helix</keyword>
<dbReference type="Proteomes" id="UP000777482">
    <property type="component" value="Unassembled WGS sequence"/>
</dbReference>
<evidence type="ECO:0000313" key="3">
    <source>
        <dbReference type="Proteomes" id="UP000777482"/>
    </source>
</evidence>